<dbReference type="EMBL" id="HACG01010972">
    <property type="protein sequence ID" value="CEK57837.1"/>
    <property type="molecule type" value="Transcribed_RNA"/>
</dbReference>
<evidence type="ECO:0000313" key="3">
    <source>
        <dbReference type="EMBL" id="CEK57838.1"/>
    </source>
</evidence>
<name>A0A0B6YNT7_9EUPU</name>
<feature type="chain" id="PRO_5007391192" description="EGF-like domain-containing protein" evidence="1">
    <location>
        <begin position="21"/>
        <end position="264"/>
    </location>
</feature>
<accession>A0A0B6YNT7</accession>
<keyword evidence="1" id="KW-0732">Signal</keyword>
<dbReference type="PANTHER" id="PTHR45713:SF6">
    <property type="entry name" value="F5_8 TYPE C DOMAIN-CONTAINING PROTEIN"/>
    <property type="match status" value="1"/>
</dbReference>
<feature type="non-terminal residue" evidence="2">
    <location>
        <position position="264"/>
    </location>
</feature>
<evidence type="ECO:0000256" key="1">
    <source>
        <dbReference type="SAM" id="SignalP"/>
    </source>
</evidence>
<protein>
    <recommendedName>
        <fullName evidence="4">EGF-like domain-containing protein</fullName>
    </recommendedName>
</protein>
<feature type="signal peptide" evidence="1">
    <location>
        <begin position="1"/>
        <end position="20"/>
    </location>
</feature>
<dbReference type="Gene3D" id="2.60.120.260">
    <property type="entry name" value="Galactose-binding domain-like"/>
    <property type="match status" value="1"/>
</dbReference>
<dbReference type="PANTHER" id="PTHR45713">
    <property type="entry name" value="FTP DOMAIN-CONTAINING PROTEIN"/>
    <property type="match status" value="1"/>
</dbReference>
<evidence type="ECO:0000313" key="2">
    <source>
        <dbReference type="EMBL" id="CEK57837.1"/>
    </source>
</evidence>
<proteinExistence type="predicted"/>
<gene>
    <name evidence="2" type="primary">ORF31204</name>
    <name evidence="3" type="synonym">ORF31208</name>
</gene>
<dbReference type="EMBL" id="HACG01010973">
    <property type="protein sequence ID" value="CEK57838.1"/>
    <property type="molecule type" value="Transcribed_RNA"/>
</dbReference>
<dbReference type="AlphaFoldDB" id="A0A0B6YNT7"/>
<reference evidence="2" key="1">
    <citation type="submission" date="2014-12" db="EMBL/GenBank/DDBJ databases">
        <title>Insight into the proteome of Arion vulgaris.</title>
        <authorList>
            <person name="Aradska J."/>
            <person name="Bulat T."/>
            <person name="Smidak R."/>
            <person name="Sarate P."/>
            <person name="Gangsoo J."/>
            <person name="Sialana F."/>
            <person name="Bilban M."/>
            <person name="Lubec G."/>
        </authorList>
    </citation>
    <scope>NUCLEOTIDE SEQUENCE</scope>
    <source>
        <tissue evidence="2">Skin</tissue>
    </source>
</reference>
<dbReference type="InterPro" id="IPR051941">
    <property type="entry name" value="BG_Antigen-Binding_Lectin"/>
</dbReference>
<dbReference type="InterPro" id="IPR008979">
    <property type="entry name" value="Galactose-bd-like_sf"/>
</dbReference>
<sequence length="264" mass="29912">MVTAVIVLFSWALMVCDVYSQSSVCSKEWFGSRCQFKCRCTNNNCNENGVCREGDKCQRGWFGPSCQYVDFAYKPNHVATDGDDNTCVAPHISQSPMNLYLNNLFWFSWMRIRLNSPEFMHRITINFNNNSSQICTNARNSTFDETTLDIHCDLGTKVHHLTLTGEGVMHICSIYISGGRNVALKQNTAQSSTYTENGYAFSSSKSVDGNTSGDFNGDKSCSCTAENTSVTAYWIVSFLQSYKVYRYVLYNRHDKQNRLQGFNL</sequence>
<organism evidence="2">
    <name type="scientific">Arion vulgaris</name>
    <dbReference type="NCBI Taxonomy" id="1028688"/>
    <lineage>
        <taxon>Eukaryota</taxon>
        <taxon>Metazoa</taxon>
        <taxon>Spiralia</taxon>
        <taxon>Lophotrochozoa</taxon>
        <taxon>Mollusca</taxon>
        <taxon>Gastropoda</taxon>
        <taxon>Heterobranchia</taxon>
        <taxon>Euthyneura</taxon>
        <taxon>Panpulmonata</taxon>
        <taxon>Eupulmonata</taxon>
        <taxon>Stylommatophora</taxon>
        <taxon>Helicina</taxon>
        <taxon>Arionoidea</taxon>
        <taxon>Arionidae</taxon>
        <taxon>Arion</taxon>
    </lineage>
</organism>
<evidence type="ECO:0008006" key="4">
    <source>
        <dbReference type="Google" id="ProtNLM"/>
    </source>
</evidence>
<dbReference type="SUPFAM" id="SSF49785">
    <property type="entry name" value="Galactose-binding domain-like"/>
    <property type="match status" value="1"/>
</dbReference>